<dbReference type="PANTHER" id="PTHR47594:SF3">
    <property type="entry name" value="PROTEIN THYLAKOID ASSEMBLY 8, CHLOROPLASTIC"/>
    <property type="match status" value="1"/>
</dbReference>
<gene>
    <name evidence="2" type="ORF">Cgig2_016658</name>
</gene>
<dbReference type="EMBL" id="JAKOGI010000006">
    <property type="protein sequence ID" value="KAJ8452077.1"/>
    <property type="molecule type" value="Genomic_DNA"/>
</dbReference>
<comment type="caution">
    <text evidence="2">The sequence shown here is derived from an EMBL/GenBank/DDBJ whole genome shotgun (WGS) entry which is preliminary data.</text>
</comment>
<dbReference type="InterPro" id="IPR011990">
    <property type="entry name" value="TPR-like_helical_dom_sf"/>
</dbReference>
<evidence type="ECO:0000256" key="1">
    <source>
        <dbReference type="SAM" id="MobiDB-lite"/>
    </source>
</evidence>
<sequence length="249" mass="27434">MATQLRPQLNSLSLSSRTQAPLSTTVHSGATSNCRLTIRCGPRDNRGPLVKGRVLSSEAIQAVQALKRAQRSPNPPEVSRTLSRLIKADLLATLRELLRQGHCDLALKVFSTVRSESWYKTDLGLYADLVLALAKDGMMDDIDRLIGEMEMEDGVIDFGDKKGLSRLIKALMGAERRKSTVRIYGVMKRSGWGCTGSGLEVDEYVAKVLSKGLRRFGEMGLAREVDVALESYARACLVISEYDNITMVI</sequence>
<organism evidence="2 3">
    <name type="scientific">Carnegiea gigantea</name>
    <dbReference type="NCBI Taxonomy" id="171969"/>
    <lineage>
        <taxon>Eukaryota</taxon>
        <taxon>Viridiplantae</taxon>
        <taxon>Streptophyta</taxon>
        <taxon>Embryophyta</taxon>
        <taxon>Tracheophyta</taxon>
        <taxon>Spermatophyta</taxon>
        <taxon>Magnoliopsida</taxon>
        <taxon>eudicotyledons</taxon>
        <taxon>Gunneridae</taxon>
        <taxon>Pentapetalae</taxon>
        <taxon>Caryophyllales</taxon>
        <taxon>Cactineae</taxon>
        <taxon>Cactaceae</taxon>
        <taxon>Cactoideae</taxon>
        <taxon>Echinocereeae</taxon>
        <taxon>Carnegiea</taxon>
    </lineage>
</organism>
<dbReference type="PANTHER" id="PTHR47594">
    <property type="entry name" value="PPR CONTAINING PLANT-LIKE PROTEIN"/>
    <property type="match status" value="1"/>
</dbReference>
<dbReference type="AlphaFoldDB" id="A0A9Q1KYI8"/>
<reference evidence="2" key="1">
    <citation type="submission" date="2022-04" db="EMBL/GenBank/DDBJ databases">
        <title>Carnegiea gigantea Genome sequencing and assembly v2.</title>
        <authorList>
            <person name="Copetti D."/>
            <person name="Sanderson M.J."/>
            <person name="Burquez A."/>
            <person name="Wojciechowski M.F."/>
        </authorList>
    </citation>
    <scope>NUCLEOTIDE SEQUENCE</scope>
    <source>
        <strain evidence="2">SGP5-SGP5p</strain>
        <tissue evidence="2">Aerial part</tissue>
    </source>
</reference>
<protein>
    <recommendedName>
        <fullName evidence="4">Pentatricopeptide repeat-containing protein</fullName>
    </recommendedName>
</protein>
<keyword evidence="3" id="KW-1185">Reference proteome</keyword>
<proteinExistence type="predicted"/>
<dbReference type="OrthoDB" id="675068at2759"/>
<dbReference type="GO" id="GO:0009658">
    <property type="term" value="P:chloroplast organization"/>
    <property type="evidence" value="ECO:0007669"/>
    <property type="project" value="InterPro"/>
</dbReference>
<name>A0A9Q1KYI8_9CARY</name>
<feature type="region of interest" description="Disordered" evidence="1">
    <location>
        <begin position="1"/>
        <end position="27"/>
    </location>
</feature>
<dbReference type="Gene3D" id="1.25.40.10">
    <property type="entry name" value="Tetratricopeptide repeat domain"/>
    <property type="match status" value="1"/>
</dbReference>
<accession>A0A9Q1KYI8</accession>
<dbReference type="GO" id="GO:0003723">
    <property type="term" value="F:RNA binding"/>
    <property type="evidence" value="ECO:0007669"/>
    <property type="project" value="InterPro"/>
</dbReference>
<evidence type="ECO:0000313" key="2">
    <source>
        <dbReference type="EMBL" id="KAJ8452077.1"/>
    </source>
</evidence>
<evidence type="ECO:0008006" key="4">
    <source>
        <dbReference type="Google" id="ProtNLM"/>
    </source>
</evidence>
<evidence type="ECO:0000313" key="3">
    <source>
        <dbReference type="Proteomes" id="UP001153076"/>
    </source>
</evidence>
<dbReference type="GO" id="GO:0000373">
    <property type="term" value="P:Group II intron splicing"/>
    <property type="evidence" value="ECO:0007669"/>
    <property type="project" value="InterPro"/>
</dbReference>
<dbReference type="Proteomes" id="UP001153076">
    <property type="component" value="Unassembled WGS sequence"/>
</dbReference>
<dbReference type="InterPro" id="IPR044190">
    <property type="entry name" value="THA8-like"/>
</dbReference>